<keyword evidence="1" id="KW-1133">Transmembrane helix</keyword>
<feature type="transmembrane region" description="Helical" evidence="1">
    <location>
        <begin position="104"/>
        <end position="123"/>
    </location>
</feature>
<keyword evidence="1" id="KW-1003">Cell membrane</keyword>
<dbReference type="NCBIfam" id="TIGR03753">
    <property type="entry name" value="blh_monoox"/>
    <property type="match status" value="1"/>
</dbReference>
<sequence length="327" mass="34176">MAPWAPTCPGFAAEIAALPFALSLLALGMPHGAADAAVLLNERPRRGPGWPRSTAAGYLAIDGAALALLLLLPAVALLAFLPLTVWHFGRTAASRVADEPPRRCFAEAALLVLLPFAFRPGATLSLFDELVRLAGGDAPFPRAVVPLATAACVASAGMLAADLWRERKGRARAAARLALLFLVPALLPPLASVGLLFLLLHAGPECADLGRRLFPGLRGPLRRLARVHLVALPLWLPVLAAVAWLWPLAAERVPSAGPIHAAALFTLLACCVLTPAHEWLRLRVAAPPRTAGSASAEGSRSAAQRPRRPAGLAGPTRPHGIDAAALE</sequence>
<feature type="region of interest" description="Disordered" evidence="2">
    <location>
        <begin position="290"/>
        <end position="327"/>
    </location>
</feature>
<dbReference type="AlphaFoldDB" id="I0IBG9"/>
<dbReference type="KEGG" id="phm:PSMK_04480"/>
<keyword evidence="1" id="KW-0223">Dioxygenase</keyword>
<dbReference type="Proteomes" id="UP000007881">
    <property type="component" value="Chromosome"/>
</dbReference>
<keyword evidence="1" id="KW-0812">Transmembrane</keyword>
<dbReference type="OrthoDB" id="291412at2"/>
<name>I0IBG9_PHYMF</name>
<comment type="similarity">
    <text evidence="1">Belongs to the Brp/Blh beta-carotene diooxygenase family.</text>
</comment>
<gene>
    <name evidence="3" type="ordered locus">PSMK_04480</name>
</gene>
<organism evidence="3 4">
    <name type="scientific">Phycisphaera mikurensis (strain NBRC 102666 / KCTC 22515 / FYK2301M01)</name>
    <dbReference type="NCBI Taxonomy" id="1142394"/>
    <lineage>
        <taxon>Bacteria</taxon>
        <taxon>Pseudomonadati</taxon>
        <taxon>Planctomycetota</taxon>
        <taxon>Phycisphaerae</taxon>
        <taxon>Phycisphaerales</taxon>
        <taxon>Phycisphaeraceae</taxon>
        <taxon>Phycisphaera</taxon>
    </lineage>
</organism>
<comment type="catalytic activity">
    <reaction evidence="1">
        <text>all-trans-beta-carotene + O2 = 2 all-trans-retinal</text>
        <dbReference type="Rhea" id="RHEA:32887"/>
        <dbReference type="ChEBI" id="CHEBI:15379"/>
        <dbReference type="ChEBI" id="CHEBI:17579"/>
        <dbReference type="ChEBI" id="CHEBI:17898"/>
        <dbReference type="EC" id="1.13.11.63"/>
    </reaction>
</comment>
<dbReference type="InterPro" id="IPR022270">
    <property type="entry name" value="Blh_diox"/>
</dbReference>
<feature type="transmembrane region" description="Helical" evidence="1">
    <location>
        <begin position="223"/>
        <end position="246"/>
    </location>
</feature>
<dbReference type="Pfam" id="PF15461">
    <property type="entry name" value="BCD"/>
    <property type="match status" value="1"/>
</dbReference>
<keyword evidence="1" id="KW-0472">Membrane</keyword>
<dbReference type="EC" id="1.13.11.63" evidence="1"/>
<keyword evidence="4" id="KW-1185">Reference proteome</keyword>
<evidence type="ECO:0000256" key="2">
    <source>
        <dbReference type="SAM" id="MobiDB-lite"/>
    </source>
</evidence>
<dbReference type="GO" id="GO:0016121">
    <property type="term" value="P:carotene catabolic process"/>
    <property type="evidence" value="ECO:0007669"/>
    <property type="project" value="UniProtKB-UniRule"/>
</dbReference>
<keyword evidence="1" id="KW-0560">Oxidoreductase</keyword>
<dbReference type="EMBL" id="AP012338">
    <property type="protein sequence ID" value="BAM02607.1"/>
    <property type="molecule type" value="Genomic_DNA"/>
</dbReference>
<comment type="subcellular location">
    <subcellularLocation>
        <location evidence="1">Cell membrane</location>
        <topology evidence="1">Multi-pass membrane protein</topology>
    </subcellularLocation>
</comment>
<dbReference type="GO" id="GO:0005506">
    <property type="term" value="F:iron ion binding"/>
    <property type="evidence" value="ECO:0007669"/>
    <property type="project" value="UniProtKB-UniRule"/>
</dbReference>
<evidence type="ECO:0000313" key="4">
    <source>
        <dbReference type="Proteomes" id="UP000007881"/>
    </source>
</evidence>
<dbReference type="HOGENOM" id="CLU_068196_0_0_0"/>
<comment type="function">
    <text evidence="1">Catalyzes the cleavage of beta-carotene at its central double bond (15,15') to yield two molecules of all-trans-retinal.</text>
</comment>
<dbReference type="GO" id="GO:0005886">
    <property type="term" value="C:plasma membrane"/>
    <property type="evidence" value="ECO:0007669"/>
    <property type="project" value="UniProtKB-SubCell"/>
</dbReference>
<proteinExistence type="inferred from homology"/>
<feature type="transmembrane region" description="Helical" evidence="1">
    <location>
        <begin position="177"/>
        <end position="203"/>
    </location>
</feature>
<dbReference type="HAMAP" id="MF_02093">
    <property type="entry name" value="Beta_carotene_diox"/>
    <property type="match status" value="1"/>
</dbReference>
<keyword evidence="1" id="KW-0479">Metal-binding</keyword>
<dbReference type="GO" id="GO:0003834">
    <property type="term" value="F:beta-carotene 15,15'-dioxygenase activity"/>
    <property type="evidence" value="ECO:0007669"/>
    <property type="project" value="UniProtKB-EC"/>
</dbReference>
<evidence type="ECO:0000313" key="3">
    <source>
        <dbReference type="EMBL" id="BAM02607.1"/>
    </source>
</evidence>
<feature type="transmembrane region" description="Helical" evidence="1">
    <location>
        <begin position="60"/>
        <end position="83"/>
    </location>
</feature>
<dbReference type="GO" id="GO:0010436">
    <property type="term" value="F:carotenoid dioxygenase activity"/>
    <property type="evidence" value="ECO:0007669"/>
    <property type="project" value="UniProtKB-UniRule"/>
</dbReference>
<evidence type="ECO:0000256" key="1">
    <source>
        <dbReference type="HAMAP-Rule" id="MF_02093"/>
    </source>
</evidence>
<reference evidence="3 4" key="1">
    <citation type="submission" date="2012-02" db="EMBL/GenBank/DDBJ databases">
        <title>Complete genome sequence of Phycisphaera mikurensis NBRC 102666.</title>
        <authorList>
            <person name="Ankai A."/>
            <person name="Hosoyama A."/>
            <person name="Terui Y."/>
            <person name="Sekine M."/>
            <person name="Fukai R."/>
            <person name="Kato Y."/>
            <person name="Nakamura S."/>
            <person name="Yamada-Narita S."/>
            <person name="Kawakoshi A."/>
            <person name="Fukunaga Y."/>
            <person name="Yamazaki S."/>
            <person name="Fujita N."/>
        </authorList>
    </citation>
    <scope>NUCLEOTIDE SEQUENCE [LARGE SCALE GENOMIC DNA]</scope>
    <source>
        <strain evidence="4">NBRC 102666 / KCTC 22515 / FYK2301M01</strain>
    </source>
</reference>
<comment type="caution">
    <text evidence="1">Lacks conserved residue(s) required for the propagation of feature annotation.</text>
</comment>
<feature type="transmembrane region" description="Helical" evidence="1">
    <location>
        <begin position="143"/>
        <end position="165"/>
    </location>
</feature>
<dbReference type="RefSeq" id="WP_014435827.1">
    <property type="nucleotide sequence ID" value="NC_017080.1"/>
</dbReference>
<protein>
    <recommendedName>
        <fullName evidence="1">Probable beta-carotene 15,15'-dioxygenase</fullName>
        <ecNumber evidence="1">1.13.11.63</ecNumber>
    </recommendedName>
</protein>
<feature type="compositionally biased region" description="Low complexity" evidence="2">
    <location>
        <begin position="291"/>
        <end position="304"/>
    </location>
</feature>
<accession>I0IBG9</accession>
<dbReference type="STRING" id="1142394.PSMK_04480"/>
<keyword evidence="1" id="KW-0408">Iron</keyword>
<comment type="cofactor">
    <cofactor evidence="1">
        <name>Fe(2+)</name>
        <dbReference type="ChEBI" id="CHEBI:29033"/>
    </cofactor>
</comment>